<dbReference type="KEGG" id="sgm:GCM10017557_82770"/>
<evidence type="ECO:0000313" key="2">
    <source>
        <dbReference type="EMBL" id="BCL33418.1"/>
    </source>
</evidence>
<accession>A0A7G1PDC6</accession>
<dbReference type="Gene3D" id="1.10.1200.10">
    <property type="entry name" value="ACP-like"/>
    <property type="match status" value="1"/>
</dbReference>
<gene>
    <name evidence="2" type="ORF">GCM10017557_82770</name>
</gene>
<dbReference type="EMBL" id="AP023440">
    <property type="protein sequence ID" value="BCL33418.1"/>
    <property type="molecule type" value="Genomic_DNA"/>
</dbReference>
<evidence type="ECO:0000259" key="1">
    <source>
        <dbReference type="PROSITE" id="PS50075"/>
    </source>
</evidence>
<dbReference type="RefSeq" id="WP_055510924.1">
    <property type="nucleotide sequence ID" value="NZ_AP023440.1"/>
</dbReference>
<sequence length="92" mass="10181">MTDLDRATLLDQLLRHVREELATGVPPEQITADAPLLEMGVLDSVRTARLLAHIRTAHGVRVPPVHMTGEHFRTLDTITDLILLLRSPTASL</sequence>
<dbReference type="InterPro" id="IPR009081">
    <property type="entry name" value="PP-bd_ACP"/>
</dbReference>
<protein>
    <recommendedName>
        <fullName evidence="1">Carrier domain-containing protein</fullName>
    </recommendedName>
</protein>
<evidence type="ECO:0000313" key="3">
    <source>
        <dbReference type="Proteomes" id="UP000516444"/>
    </source>
</evidence>
<name>A0A7G1PDC6_9ACTN</name>
<proteinExistence type="predicted"/>
<dbReference type="Proteomes" id="UP000516444">
    <property type="component" value="Chromosome"/>
</dbReference>
<dbReference type="PROSITE" id="PS50075">
    <property type="entry name" value="CARRIER"/>
    <property type="match status" value="1"/>
</dbReference>
<feature type="domain" description="Carrier" evidence="1">
    <location>
        <begin position="4"/>
        <end position="86"/>
    </location>
</feature>
<dbReference type="Pfam" id="PF00550">
    <property type="entry name" value="PP-binding"/>
    <property type="match status" value="1"/>
</dbReference>
<keyword evidence="3" id="KW-1185">Reference proteome</keyword>
<dbReference type="InterPro" id="IPR036736">
    <property type="entry name" value="ACP-like_sf"/>
</dbReference>
<organism evidence="2 3">
    <name type="scientific">Streptomyces aurantiacus</name>
    <dbReference type="NCBI Taxonomy" id="47760"/>
    <lineage>
        <taxon>Bacteria</taxon>
        <taxon>Bacillati</taxon>
        <taxon>Actinomycetota</taxon>
        <taxon>Actinomycetes</taxon>
        <taxon>Kitasatosporales</taxon>
        <taxon>Streptomycetaceae</taxon>
        <taxon>Streptomyces</taxon>
        <taxon>Streptomyces aurantiacus group</taxon>
    </lineage>
</organism>
<dbReference type="OrthoDB" id="5383272at2"/>
<reference evidence="2 3" key="1">
    <citation type="journal article" date="2014" name="Int. J. Syst. Evol. Microbiol.">
        <title>Complete genome sequence of Corynebacterium casei LMG S-19264T (=DSM 44701T), isolated from a smear-ripened cheese.</title>
        <authorList>
            <consortium name="US DOE Joint Genome Institute (JGI-PGF)"/>
            <person name="Walter F."/>
            <person name="Albersmeier A."/>
            <person name="Kalinowski J."/>
            <person name="Ruckert C."/>
        </authorList>
    </citation>
    <scope>NUCLEOTIDE SEQUENCE [LARGE SCALE GENOMIC DNA]</scope>
    <source>
        <strain evidence="2 3">JCM 4677</strain>
    </source>
</reference>
<dbReference type="SUPFAM" id="SSF47336">
    <property type="entry name" value="ACP-like"/>
    <property type="match status" value="1"/>
</dbReference>
<dbReference type="AlphaFoldDB" id="A0A7G1PDC6"/>